<evidence type="ECO:0000313" key="2">
    <source>
        <dbReference type="EMBL" id="GJT80192.1"/>
    </source>
</evidence>
<organism evidence="2 3">
    <name type="scientific">Tanacetum coccineum</name>
    <dbReference type="NCBI Taxonomy" id="301880"/>
    <lineage>
        <taxon>Eukaryota</taxon>
        <taxon>Viridiplantae</taxon>
        <taxon>Streptophyta</taxon>
        <taxon>Embryophyta</taxon>
        <taxon>Tracheophyta</taxon>
        <taxon>Spermatophyta</taxon>
        <taxon>Magnoliopsida</taxon>
        <taxon>eudicotyledons</taxon>
        <taxon>Gunneridae</taxon>
        <taxon>Pentapetalae</taxon>
        <taxon>asterids</taxon>
        <taxon>campanulids</taxon>
        <taxon>Asterales</taxon>
        <taxon>Asteraceae</taxon>
        <taxon>Asteroideae</taxon>
        <taxon>Anthemideae</taxon>
        <taxon>Anthemidinae</taxon>
        <taxon>Tanacetum</taxon>
    </lineage>
</organism>
<name>A0ABQ5GX16_9ASTR</name>
<sequence>MLTMRERRFLRNTGRKLTDNGNETIGFDKSKVEYYNCHKRRHLEKSKDAGSKKPKKTGIGRTQEGLCQWRQLLLMLWCLVMVLVMIRVIKQKKVQLTLHSWLTLLQVLTLSFPKIEFVKPKQQENTARKTVNHVEQNNTPRGNQRNWNNMMSQRLGSNFEMFNKACYFPEVKGWLDEDLDNYHLKELRCSTQCHTQMSMWIISRGVVLLILLMLGISFKFGISGLLHQVITTIADRIRDKDTSQSKQNLQSFSMTFIHKTLIIPSVLDSCFNSSTVCEVKRVMILLYIKICAYDKNFSSIWTYTTMMLPRVRNHHGGKCVHLGLN</sequence>
<feature type="transmembrane region" description="Helical" evidence="1">
    <location>
        <begin position="72"/>
        <end position="90"/>
    </location>
</feature>
<evidence type="ECO:0000313" key="3">
    <source>
        <dbReference type="Proteomes" id="UP001151760"/>
    </source>
</evidence>
<reference evidence="2" key="1">
    <citation type="journal article" date="2022" name="Int. J. Mol. Sci.">
        <title>Draft Genome of Tanacetum Coccineum: Genomic Comparison of Closely Related Tanacetum-Family Plants.</title>
        <authorList>
            <person name="Yamashiro T."/>
            <person name="Shiraishi A."/>
            <person name="Nakayama K."/>
            <person name="Satake H."/>
        </authorList>
    </citation>
    <scope>NUCLEOTIDE SEQUENCE</scope>
</reference>
<keyword evidence="1" id="KW-0812">Transmembrane</keyword>
<accession>A0ABQ5GX16</accession>
<keyword evidence="3" id="KW-1185">Reference proteome</keyword>
<gene>
    <name evidence="2" type="ORF">Tco_1054534</name>
</gene>
<feature type="transmembrane region" description="Helical" evidence="1">
    <location>
        <begin position="206"/>
        <end position="226"/>
    </location>
</feature>
<evidence type="ECO:0000256" key="1">
    <source>
        <dbReference type="SAM" id="Phobius"/>
    </source>
</evidence>
<keyword evidence="1" id="KW-1133">Transmembrane helix</keyword>
<comment type="caution">
    <text evidence="2">The sequence shown here is derived from an EMBL/GenBank/DDBJ whole genome shotgun (WGS) entry which is preliminary data.</text>
</comment>
<protein>
    <submittedName>
        <fullName evidence="2">Uncharacterized protein</fullName>
    </submittedName>
</protein>
<dbReference type="Proteomes" id="UP001151760">
    <property type="component" value="Unassembled WGS sequence"/>
</dbReference>
<dbReference type="EMBL" id="BQNB010018968">
    <property type="protein sequence ID" value="GJT80192.1"/>
    <property type="molecule type" value="Genomic_DNA"/>
</dbReference>
<reference evidence="2" key="2">
    <citation type="submission" date="2022-01" db="EMBL/GenBank/DDBJ databases">
        <authorList>
            <person name="Yamashiro T."/>
            <person name="Shiraishi A."/>
            <person name="Satake H."/>
            <person name="Nakayama K."/>
        </authorList>
    </citation>
    <scope>NUCLEOTIDE SEQUENCE</scope>
</reference>
<proteinExistence type="predicted"/>
<keyword evidence="1" id="KW-0472">Membrane</keyword>